<evidence type="ECO:0000313" key="6">
    <source>
        <dbReference type="EMBL" id="MBS3182520.1"/>
    </source>
</evidence>
<evidence type="ECO:0000259" key="5">
    <source>
        <dbReference type="PROSITE" id="PS50931"/>
    </source>
</evidence>
<proteinExistence type="inferred from homology"/>
<dbReference type="EMBL" id="JAFEVO010000001">
    <property type="protein sequence ID" value="MBS3182520.1"/>
    <property type="molecule type" value="Genomic_DNA"/>
</dbReference>
<dbReference type="InterPro" id="IPR036388">
    <property type="entry name" value="WH-like_DNA-bd_sf"/>
</dbReference>
<dbReference type="Pfam" id="PF03466">
    <property type="entry name" value="LysR_substrate"/>
    <property type="match status" value="1"/>
</dbReference>
<dbReference type="InterPro" id="IPR036390">
    <property type="entry name" value="WH_DNA-bd_sf"/>
</dbReference>
<dbReference type="Gene3D" id="1.10.10.10">
    <property type="entry name" value="Winged helix-like DNA-binding domain superfamily/Winged helix DNA-binding domain"/>
    <property type="match status" value="1"/>
</dbReference>
<evidence type="ECO:0000256" key="1">
    <source>
        <dbReference type="ARBA" id="ARBA00009437"/>
    </source>
</evidence>
<name>A0ABS5M6Q9_9MICO</name>
<dbReference type="Proteomes" id="UP000811492">
    <property type="component" value="Unassembled WGS sequence"/>
</dbReference>
<dbReference type="PROSITE" id="PS50931">
    <property type="entry name" value="HTH_LYSR"/>
    <property type="match status" value="1"/>
</dbReference>
<sequence>MPPPARRADSSIFERPAIQHNRIFRHAGCRISEYENCGFRLPFLLQIARSGGVLAAAEALSLAPSAVSQQLARLEAEVGVPLVVRSPRGVTLTAAGRELVELAENVEREVNEAALRVGAASEMPSGTVRFGAFQSFLSGVIAPALPRWRTELAGVHLEAVEGDLPDLLRGLRTAAFDLVAIERDESIPPPPLGPGVREVALLDDPWVLVAPAGTQATMGVIALDQLRLPWLEVDRSSGVHHAAQRVRERLRSSTTSPHRYASHQSALALIAAGEGVALLPQLALQEFTLTGVETHELPGLGTRQISLRYRVGRKPDPAVGAAVEFFQLLTAPRETASDHQHR</sequence>
<feature type="domain" description="HTH lysR-type" evidence="5">
    <location>
        <begin position="44"/>
        <end position="93"/>
    </location>
</feature>
<accession>A0ABS5M6Q9</accession>
<reference evidence="6 7" key="1">
    <citation type="submission" date="2021-02" db="EMBL/GenBank/DDBJ databases">
        <title>Draft genome and description of Leucobacter sp nov strain Marseille-Q4368.</title>
        <authorList>
            <person name="Boxberger M."/>
            <person name="La Scola B."/>
        </authorList>
    </citation>
    <scope>NUCLEOTIDE SEQUENCE [LARGE SCALE GENOMIC DNA]</scope>
    <source>
        <strain evidence="6 7">Marseille-Q4368</strain>
    </source>
</reference>
<keyword evidence="3" id="KW-0238">DNA-binding</keyword>
<dbReference type="PANTHER" id="PTHR30126">
    <property type="entry name" value="HTH-TYPE TRANSCRIPTIONAL REGULATOR"/>
    <property type="match status" value="1"/>
</dbReference>
<comment type="caution">
    <text evidence="6">The sequence shown here is derived from an EMBL/GenBank/DDBJ whole genome shotgun (WGS) entry which is preliminary data.</text>
</comment>
<dbReference type="PANTHER" id="PTHR30126:SF40">
    <property type="entry name" value="HTH-TYPE TRANSCRIPTIONAL REGULATOR GLTR"/>
    <property type="match status" value="1"/>
</dbReference>
<evidence type="ECO:0000256" key="3">
    <source>
        <dbReference type="ARBA" id="ARBA00023125"/>
    </source>
</evidence>
<dbReference type="SUPFAM" id="SSF53850">
    <property type="entry name" value="Periplasmic binding protein-like II"/>
    <property type="match status" value="1"/>
</dbReference>
<organism evidence="6 7">
    <name type="scientific">Leucobacter manosquensis</name>
    <dbReference type="NCBI Taxonomy" id="2810611"/>
    <lineage>
        <taxon>Bacteria</taxon>
        <taxon>Bacillati</taxon>
        <taxon>Actinomycetota</taxon>
        <taxon>Actinomycetes</taxon>
        <taxon>Micrococcales</taxon>
        <taxon>Microbacteriaceae</taxon>
        <taxon>Leucobacter</taxon>
    </lineage>
</organism>
<dbReference type="InterPro" id="IPR000847">
    <property type="entry name" value="LysR_HTH_N"/>
</dbReference>
<keyword evidence="7" id="KW-1185">Reference proteome</keyword>
<evidence type="ECO:0000256" key="4">
    <source>
        <dbReference type="ARBA" id="ARBA00023163"/>
    </source>
</evidence>
<evidence type="ECO:0000256" key="2">
    <source>
        <dbReference type="ARBA" id="ARBA00023015"/>
    </source>
</evidence>
<keyword evidence="2" id="KW-0805">Transcription regulation</keyword>
<evidence type="ECO:0000313" key="7">
    <source>
        <dbReference type="Proteomes" id="UP000811492"/>
    </source>
</evidence>
<protein>
    <submittedName>
        <fullName evidence="6">LysR family transcriptional regulator</fullName>
    </submittedName>
</protein>
<dbReference type="InterPro" id="IPR005119">
    <property type="entry name" value="LysR_subst-bd"/>
</dbReference>
<dbReference type="SUPFAM" id="SSF46785">
    <property type="entry name" value="Winged helix' DNA-binding domain"/>
    <property type="match status" value="1"/>
</dbReference>
<keyword evidence="4" id="KW-0804">Transcription</keyword>
<dbReference type="Gene3D" id="3.40.190.10">
    <property type="entry name" value="Periplasmic binding protein-like II"/>
    <property type="match status" value="2"/>
</dbReference>
<gene>
    <name evidence="6" type="ORF">JSQ98_10000</name>
</gene>
<dbReference type="Pfam" id="PF00126">
    <property type="entry name" value="HTH_1"/>
    <property type="match status" value="1"/>
</dbReference>
<comment type="similarity">
    <text evidence="1">Belongs to the LysR transcriptional regulatory family.</text>
</comment>